<evidence type="ECO:0000256" key="4">
    <source>
        <dbReference type="ARBA" id="ARBA00022741"/>
    </source>
</evidence>
<accession>A0A6H2BW78</accession>
<evidence type="ECO:0000256" key="2">
    <source>
        <dbReference type="ARBA" id="ARBA00022649"/>
    </source>
</evidence>
<keyword evidence="1" id="KW-0597">Phosphoprotein</keyword>
<dbReference type="GO" id="GO:0016787">
    <property type="term" value="F:hydrolase activity"/>
    <property type="evidence" value="ECO:0007669"/>
    <property type="project" value="UniProtKB-KW"/>
</dbReference>
<reference evidence="6 7" key="1">
    <citation type="submission" date="2020-04" db="EMBL/GenBank/DDBJ databases">
        <title>Genome-Wide Identification of 5-Methylcytosine Sites in Bacterial Genomes By High-Throughput Sequencing of MspJI Restriction Fragments.</title>
        <authorList>
            <person name="Wu V."/>
        </authorList>
    </citation>
    <scope>NUCLEOTIDE SEQUENCE [LARGE SCALE GENOMIC DNA]</scope>
    <source>
        <strain evidence="6 7">CCAP 1403/13f</strain>
    </source>
</reference>
<keyword evidence="2" id="KW-1277">Toxin-antitoxin system</keyword>
<dbReference type="GO" id="GO:0004540">
    <property type="term" value="F:RNA nuclease activity"/>
    <property type="evidence" value="ECO:0007669"/>
    <property type="project" value="InterPro"/>
</dbReference>
<dbReference type="PANTHER" id="PTHR34139">
    <property type="entry name" value="UPF0331 PROTEIN MJ0127"/>
    <property type="match status" value="1"/>
</dbReference>
<dbReference type="Pfam" id="PF01934">
    <property type="entry name" value="HepT-like"/>
    <property type="match status" value="1"/>
</dbReference>
<protein>
    <submittedName>
        <fullName evidence="6">DUF86 domain-containing protein</fullName>
    </submittedName>
</protein>
<evidence type="ECO:0000313" key="7">
    <source>
        <dbReference type="Proteomes" id="UP000502433"/>
    </source>
</evidence>
<dbReference type="GO" id="GO:0110001">
    <property type="term" value="C:toxin-antitoxin complex"/>
    <property type="evidence" value="ECO:0007669"/>
    <property type="project" value="InterPro"/>
</dbReference>
<dbReference type="EMBL" id="CP051206">
    <property type="protein sequence ID" value="QJB43433.1"/>
    <property type="molecule type" value="Genomic_DNA"/>
</dbReference>
<keyword evidence="5" id="KW-0378">Hydrolase</keyword>
<keyword evidence="4" id="KW-0547">Nucleotide-binding</keyword>
<dbReference type="AlphaFoldDB" id="A0A6H2BW78"/>
<evidence type="ECO:0000256" key="1">
    <source>
        <dbReference type="ARBA" id="ARBA00022553"/>
    </source>
</evidence>
<dbReference type="Proteomes" id="UP000502433">
    <property type="component" value="Chromosome"/>
</dbReference>
<gene>
    <name evidence="6" type="ORF">HGD76_03515</name>
</gene>
<dbReference type="InterPro" id="IPR008201">
    <property type="entry name" value="HepT-like"/>
</dbReference>
<reference evidence="6 7" key="2">
    <citation type="submission" date="2020-04" db="EMBL/GenBank/DDBJ databases">
        <authorList>
            <person name="Fomenkov A."/>
            <person name="Anton B.P."/>
            <person name="Roberts R.J."/>
        </authorList>
    </citation>
    <scope>NUCLEOTIDE SEQUENCE [LARGE SCALE GENOMIC DNA]</scope>
    <source>
        <strain evidence="6 7">CCAP 1403/13f</strain>
    </source>
</reference>
<organism evidence="6 7">
    <name type="scientific">Dolichospermum flos-aquae CCAP 1403/13F</name>
    <dbReference type="NCBI Taxonomy" id="315271"/>
    <lineage>
        <taxon>Bacteria</taxon>
        <taxon>Bacillati</taxon>
        <taxon>Cyanobacteriota</taxon>
        <taxon>Cyanophyceae</taxon>
        <taxon>Nostocales</taxon>
        <taxon>Aphanizomenonaceae</taxon>
        <taxon>Dolichospermum</taxon>
    </lineage>
</organism>
<dbReference type="GO" id="GO:0000166">
    <property type="term" value="F:nucleotide binding"/>
    <property type="evidence" value="ECO:0007669"/>
    <property type="project" value="UniProtKB-KW"/>
</dbReference>
<sequence length="118" mass="13883">MSSRNWLVRIQDILDSTCTIRDCAAGLTFETFCENKVIVKAVLYDYMIIGEASKHIPEDIKKRYPEIPWRLMGDMRNVVTHEYFQVRLKLIWQGINNDIPLLIQQLQNLLEKESQSLQ</sequence>
<dbReference type="InterPro" id="IPR051813">
    <property type="entry name" value="HepT_RNase_toxin"/>
</dbReference>
<dbReference type="RefSeq" id="WP_168694983.1">
    <property type="nucleotide sequence ID" value="NZ_CP051206.1"/>
</dbReference>
<evidence type="ECO:0000256" key="3">
    <source>
        <dbReference type="ARBA" id="ARBA00022722"/>
    </source>
</evidence>
<dbReference type="KEGG" id="dfs:HGD76_03515"/>
<proteinExistence type="predicted"/>
<evidence type="ECO:0000256" key="5">
    <source>
        <dbReference type="ARBA" id="ARBA00022801"/>
    </source>
</evidence>
<name>A0A6H2BW78_DOLFA</name>
<keyword evidence="3" id="KW-0540">Nuclease</keyword>
<dbReference type="PANTHER" id="PTHR34139:SF1">
    <property type="entry name" value="RNASE MJ1380-RELATED"/>
    <property type="match status" value="1"/>
</dbReference>
<evidence type="ECO:0000313" key="6">
    <source>
        <dbReference type="EMBL" id="QJB43433.1"/>
    </source>
</evidence>